<dbReference type="NCBIfam" id="TIGR02683">
    <property type="entry name" value="upstrm_HI1419"/>
    <property type="match status" value="1"/>
</dbReference>
<accession>A0ABM7Q5F5</accession>
<dbReference type="PIRSF" id="PIRSF028744">
    <property type="entry name" value="Addict_mod_HI1419"/>
    <property type="match status" value="1"/>
</dbReference>
<proteinExistence type="predicted"/>
<sequence>MIEVVESEEFRAWRGALPSQRVRNQIRTRLGRLAFGNPGAHRVLDGGIVELKIDIGPGYRVYYARVTQARFYVLRGGNKQTQQRDIEAARRAARELRS</sequence>
<reference evidence="1 2" key="1">
    <citation type="submission" date="2021-03" db="EMBL/GenBank/DDBJ databases">
        <title>Complete Genome Sequences of Two Lysobacter Strains Isolated from Sea Water (Lysobacter caseinilyticus) and Soil (Lysobacter helvus) in South Korea.</title>
        <authorList>
            <person name="Watanabe Y."/>
            <person name="Arakawa K."/>
        </authorList>
    </citation>
    <scope>NUCLEOTIDE SEQUENCE [LARGE SCALE GENOMIC DNA]</scope>
    <source>
        <strain evidence="1 2">KVB24</strain>
    </source>
</reference>
<dbReference type="PANTHER" id="PTHR41791">
    <property type="entry name" value="SSL7039 PROTEIN"/>
    <property type="match status" value="1"/>
</dbReference>
<protein>
    <submittedName>
        <fullName evidence="1">Addiction module antitoxin RelB</fullName>
    </submittedName>
</protein>
<dbReference type="RefSeq" id="WP_213437336.1">
    <property type="nucleotide sequence ID" value="NZ_AP024545.1"/>
</dbReference>
<dbReference type="Pfam" id="PF05973">
    <property type="entry name" value="Gp49"/>
    <property type="match status" value="1"/>
</dbReference>
<evidence type="ECO:0000313" key="2">
    <source>
        <dbReference type="Proteomes" id="UP000681317"/>
    </source>
</evidence>
<gene>
    <name evidence="1" type="primary">higB</name>
    <name evidence="1" type="ORF">LYSCAS_15290</name>
</gene>
<name>A0ABM7Q5F5_9GAMM</name>
<evidence type="ECO:0000313" key="1">
    <source>
        <dbReference type="EMBL" id="BCT92505.1"/>
    </source>
</evidence>
<dbReference type="InterPro" id="IPR014056">
    <property type="entry name" value="TypeIITA-like_toxin_pred"/>
</dbReference>
<dbReference type="PANTHER" id="PTHR41791:SF1">
    <property type="entry name" value="SSL7039 PROTEIN"/>
    <property type="match status" value="1"/>
</dbReference>
<organism evidence="1 2">
    <name type="scientific">Noviluteimonas caseinilytica</name>
    <dbReference type="NCBI Taxonomy" id="2675101"/>
    <lineage>
        <taxon>Bacteria</taxon>
        <taxon>Pseudomonadati</taxon>
        <taxon>Pseudomonadota</taxon>
        <taxon>Gammaproteobacteria</taxon>
        <taxon>Lysobacterales</taxon>
        <taxon>Lysobacteraceae</taxon>
        <taxon>Noviluteimonas</taxon>
    </lineage>
</organism>
<dbReference type="EMBL" id="AP024545">
    <property type="protein sequence ID" value="BCT92505.1"/>
    <property type="molecule type" value="Genomic_DNA"/>
</dbReference>
<dbReference type="Proteomes" id="UP000681317">
    <property type="component" value="Chromosome"/>
</dbReference>
<keyword evidence="2" id="KW-1185">Reference proteome</keyword>
<dbReference type="InterPro" id="IPR009241">
    <property type="entry name" value="HigB-like"/>
</dbReference>